<accession>A0A0S4J8C3</accession>
<dbReference type="AlphaFoldDB" id="A0A0S4J8C3"/>
<name>A0A0S4J8C3_BODSA</name>
<dbReference type="Gene3D" id="1.20.140.150">
    <property type="match status" value="1"/>
</dbReference>
<comment type="subcellular location">
    <subcellularLocation>
        <location evidence="1">Membrane</location>
        <topology evidence="1">Multi-pass membrane protein</topology>
    </subcellularLocation>
</comment>
<keyword evidence="4 5" id="KW-0472">Membrane</keyword>
<evidence type="ECO:0000256" key="4">
    <source>
        <dbReference type="ARBA" id="ARBA00023136"/>
    </source>
</evidence>
<feature type="transmembrane region" description="Helical" evidence="5">
    <location>
        <begin position="177"/>
        <end position="200"/>
    </location>
</feature>
<gene>
    <name evidence="7" type="ORF">BSAL_82945</name>
</gene>
<feature type="transmembrane region" description="Helical" evidence="5">
    <location>
        <begin position="96"/>
        <end position="114"/>
    </location>
</feature>
<dbReference type="InterPro" id="IPR004031">
    <property type="entry name" value="PMP22/EMP/MP20/Claudin"/>
</dbReference>
<feature type="transmembrane region" description="Helical" evidence="5">
    <location>
        <begin position="126"/>
        <end position="150"/>
    </location>
</feature>
<evidence type="ECO:0000313" key="7">
    <source>
        <dbReference type="EMBL" id="CUG67737.1"/>
    </source>
</evidence>
<evidence type="ECO:0000256" key="3">
    <source>
        <dbReference type="ARBA" id="ARBA00022989"/>
    </source>
</evidence>
<dbReference type="GO" id="GO:0016020">
    <property type="term" value="C:membrane"/>
    <property type="evidence" value="ECO:0007669"/>
    <property type="project" value="UniProtKB-SubCell"/>
</dbReference>
<dbReference type="EMBL" id="CYKH01000929">
    <property type="protein sequence ID" value="CUG67737.1"/>
    <property type="molecule type" value="Genomic_DNA"/>
</dbReference>
<dbReference type="Proteomes" id="UP000051952">
    <property type="component" value="Unassembled WGS sequence"/>
</dbReference>
<keyword evidence="6" id="KW-0732">Signal</keyword>
<evidence type="ECO:0000256" key="5">
    <source>
        <dbReference type="SAM" id="Phobius"/>
    </source>
</evidence>
<evidence type="ECO:0000256" key="6">
    <source>
        <dbReference type="SAM" id="SignalP"/>
    </source>
</evidence>
<keyword evidence="8" id="KW-1185">Reference proteome</keyword>
<organism evidence="7 8">
    <name type="scientific">Bodo saltans</name>
    <name type="common">Flagellated protozoan</name>
    <dbReference type="NCBI Taxonomy" id="75058"/>
    <lineage>
        <taxon>Eukaryota</taxon>
        <taxon>Discoba</taxon>
        <taxon>Euglenozoa</taxon>
        <taxon>Kinetoplastea</taxon>
        <taxon>Metakinetoplastina</taxon>
        <taxon>Eubodonida</taxon>
        <taxon>Bodonidae</taxon>
        <taxon>Bodo</taxon>
    </lineage>
</organism>
<reference evidence="8" key="1">
    <citation type="submission" date="2015-09" db="EMBL/GenBank/DDBJ databases">
        <authorList>
            <consortium name="Pathogen Informatics"/>
        </authorList>
    </citation>
    <scope>NUCLEOTIDE SEQUENCE [LARGE SCALE GENOMIC DNA]</scope>
    <source>
        <strain evidence="8">Lake Konstanz</strain>
    </source>
</reference>
<dbReference type="Pfam" id="PF13903">
    <property type="entry name" value="Claudin_2"/>
    <property type="match status" value="1"/>
</dbReference>
<keyword evidence="2 5" id="KW-0812">Transmembrane</keyword>
<feature type="chain" id="PRO_5006622129" evidence="6">
    <location>
        <begin position="22"/>
        <end position="222"/>
    </location>
</feature>
<evidence type="ECO:0000256" key="2">
    <source>
        <dbReference type="ARBA" id="ARBA00022692"/>
    </source>
</evidence>
<keyword evidence="3 5" id="KW-1133">Transmembrane helix</keyword>
<dbReference type="VEuPathDB" id="TriTrypDB:BSAL_82945"/>
<feature type="signal peptide" evidence="6">
    <location>
        <begin position="1"/>
        <end position="21"/>
    </location>
</feature>
<sequence length="222" mass="23723">MTTSTLRIVAVVLAFTGTVLAAVATGTMYWVYVEGTIGFTATERVGLFETCASTSTRDGEECQSYSSGDGNDDIICGDHMSNQATKFMKGLQSMSILSASFGFLAFVVAVLRNVTRHSSSSGPRGCFEAVLAFLGAACAFVTWTVFVYFILSWVGCGTSFCELQKGNATWESFQCGFHYSFAMSVAASALLGASGTFFIIGHSRSRGVAITDGMYQDTDLIR</sequence>
<protein>
    <submittedName>
        <fullName evidence="7">Membrane-associated protein, putative</fullName>
    </submittedName>
</protein>
<evidence type="ECO:0000256" key="1">
    <source>
        <dbReference type="ARBA" id="ARBA00004141"/>
    </source>
</evidence>
<evidence type="ECO:0000313" key="8">
    <source>
        <dbReference type="Proteomes" id="UP000051952"/>
    </source>
</evidence>
<proteinExistence type="predicted"/>